<keyword evidence="2 8" id="KW-0812">Transmembrane</keyword>
<dbReference type="GO" id="GO:0051707">
    <property type="term" value="P:response to other organism"/>
    <property type="evidence" value="ECO:0007669"/>
    <property type="project" value="UniProtKB-ARBA"/>
</dbReference>
<evidence type="ECO:0000259" key="9">
    <source>
        <dbReference type="Pfam" id="PF18052"/>
    </source>
</evidence>
<dbReference type="SUPFAM" id="SSF103473">
    <property type="entry name" value="MFS general substrate transporter"/>
    <property type="match status" value="1"/>
</dbReference>
<dbReference type="Gene3D" id="3.80.10.10">
    <property type="entry name" value="Ribonuclease Inhibitor"/>
    <property type="match status" value="1"/>
</dbReference>
<name>A0A2N9GQL4_FAGSY</name>
<keyword evidence="6 8" id="KW-1133">Transmembrane helix</keyword>
<dbReference type="AlphaFoldDB" id="A0A2N9GQL4"/>
<feature type="domain" description="R13L1/DRL21-like LRR repeat region" evidence="10">
    <location>
        <begin position="200"/>
        <end position="325"/>
    </location>
</feature>
<dbReference type="InterPro" id="IPR027417">
    <property type="entry name" value="P-loop_NTPase"/>
</dbReference>
<gene>
    <name evidence="11" type="ORF">FSB_LOCUS32619</name>
</gene>
<dbReference type="GO" id="GO:0043531">
    <property type="term" value="F:ADP binding"/>
    <property type="evidence" value="ECO:0007669"/>
    <property type="project" value="InterPro"/>
</dbReference>
<dbReference type="GO" id="GO:0022857">
    <property type="term" value="F:transmembrane transporter activity"/>
    <property type="evidence" value="ECO:0007669"/>
    <property type="project" value="InterPro"/>
</dbReference>
<dbReference type="InterPro" id="IPR032675">
    <property type="entry name" value="LRR_dom_sf"/>
</dbReference>
<evidence type="ECO:0000259" key="10">
    <source>
        <dbReference type="Pfam" id="PF25019"/>
    </source>
</evidence>
<dbReference type="Gene3D" id="3.40.50.300">
    <property type="entry name" value="P-loop containing nucleotide triphosphate hydrolases"/>
    <property type="match status" value="1"/>
</dbReference>
<evidence type="ECO:0000256" key="5">
    <source>
        <dbReference type="ARBA" id="ARBA00022821"/>
    </source>
</evidence>
<dbReference type="EMBL" id="OIVN01002566">
    <property type="protein sequence ID" value="SPD04737.1"/>
    <property type="molecule type" value="Genomic_DNA"/>
</dbReference>
<reference evidence="11" key="1">
    <citation type="submission" date="2018-02" db="EMBL/GenBank/DDBJ databases">
        <authorList>
            <person name="Cohen D.B."/>
            <person name="Kent A.D."/>
        </authorList>
    </citation>
    <scope>NUCLEOTIDE SEQUENCE</scope>
</reference>
<dbReference type="PRINTS" id="PR00364">
    <property type="entry name" value="DISEASERSIST"/>
</dbReference>
<organism evidence="11">
    <name type="scientific">Fagus sylvatica</name>
    <name type="common">Beechnut</name>
    <dbReference type="NCBI Taxonomy" id="28930"/>
    <lineage>
        <taxon>Eukaryota</taxon>
        <taxon>Viridiplantae</taxon>
        <taxon>Streptophyta</taxon>
        <taxon>Embryophyta</taxon>
        <taxon>Tracheophyta</taxon>
        <taxon>Spermatophyta</taxon>
        <taxon>Magnoliopsida</taxon>
        <taxon>eudicotyledons</taxon>
        <taxon>Gunneridae</taxon>
        <taxon>Pentapetalae</taxon>
        <taxon>rosids</taxon>
        <taxon>fabids</taxon>
        <taxon>Fagales</taxon>
        <taxon>Fagaceae</taxon>
        <taxon>Fagus</taxon>
    </lineage>
</organism>
<sequence length="606" mass="67939">MADGVLFKIAEGIIGQLGNTALQEIGLLWGVNDELEKLKNTVTSIQAVLLDAEEKQALNQCNQELVGKAERILPIVGIGGMGKTTLAQLVFNDDKIKNHFEDLHKEIEGKRYFLVLDDVWNDDRAKWLSLKKLLMSGARGIKELPNDITKLVNLRYLELDSCYGLTHMPRGLGKLTNLRELSLFVMSDDSDSVSRHHGKLKELSRLNDLRGELEIKNLRHGKDAALELKDANLKVKQYLQSLSLEWKEEDVNDADVVYDEQSLECLQPHPNLKMLSLSGFQGVRFPIRCPLTRVLRHLTALKSLCISDFDGDEMEWQELNSLSTLGFRNFPKVSLPVGLQHVTSLKSLEIEDCPSLMTIPEWICNLISLPTTLHMELPQFDIISGRYSCPYLSANTNNWKMSHLIAKMQEGNRLAAKANTLESVVAASNCANVETGLYPSKRYSSRYEVGSYNLMMQHIVKEYSVFGSILTAGGIVGALVNGKIADTLWFSEIFCIAGWLAIAIAKLTHCLWGYISSSAQLMICCGFSLMYFIGNVIPRRMLALIGAIPCILELLGLIFIPESPKWLAKVGNEKEFETSLQCLRGWNADISQEAADIRVYSNFIFF</sequence>
<feature type="transmembrane region" description="Helical" evidence="8">
    <location>
        <begin position="463"/>
        <end position="480"/>
    </location>
</feature>
<keyword evidence="7 8" id="KW-0472">Membrane</keyword>
<keyword evidence="5" id="KW-0611">Plant defense</keyword>
<dbReference type="Pfam" id="PF00083">
    <property type="entry name" value="Sugar_tr"/>
    <property type="match status" value="1"/>
</dbReference>
<protein>
    <recommendedName>
        <fullName evidence="12">Major facilitator superfamily (MFS) profile domain-containing protein</fullName>
    </recommendedName>
</protein>
<dbReference type="InterPro" id="IPR005828">
    <property type="entry name" value="MFS_sugar_transport-like"/>
</dbReference>
<dbReference type="InterPro" id="IPR041118">
    <property type="entry name" value="Rx_N"/>
</dbReference>
<keyword evidence="4" id="KW-0547">Nucleotide-binding</keyword>
<comment type="subcellular location">
    <subcellularLocation>
        <location evidence="1">Membrane</location>
    </subcellularLocation>
</comment>
<proteinExistence type="predicted"/>
<evidence type="ECO:0000256" key="8">
    <source>
        <dbReference type="SAM" id="Phobius"/>
    </source>
</evidence>
<evidence type="ECO:0000256" key="6">
    <source>
        <dbReference type="ARBA" id="ARBA00022989"/>
    </source>
</evidence>
<dbReference type="SUPFAM" id="SSF52058">
    <property type="entry name" value="L domain-like"/>
    <property type="match status" value="1"/>
</dbReference>
<evidence type="ECO:0000256" key="4">
    <source>
        <dbReference type="ARBA" id="ARBA00022741"/>
    </source>
</evidence>
<evidence type="ECO:0008006" key="12">
    <source>
        <dbReference type="Google" id="ProtNLM"/>
    </source>
</evidence>
<dbReference type="SUPFAM" id="SSF52540">
    <property type="entry name" value="P-loop containing nucleoside triphosphate hydrolases"/>
    <property type="match status" value="1"/>
</dbReference>
<dbReference type="Pfam" id="PF18052">
    <property type="entry name" value="Rx_N"/>
    <property type="match status" value="1"/>
</dbReference>
<evidence type="ECO:0000256" key="7">
    <source>
        <dbReference type="ARBA" id="ARBA00023136"/>
    </source>
</evidence>
<feature type="transmembrane region" description="Helical" evidence="8">
    <location>
        <begin position="511"/>
        <end position="534"/>
    </location>
</feature>
<feature type="transmembrane region" description="Helical" evidence="8">
    <location>
        <begin position="487"/>
        <end position="505"/>
    </location>
</feature>
<dbReference type="GO" id="GO:0006952">
    <property type="term" value="P:defense response"/>
    <property type="evidence" value="ECO:0007669"/>
    <property type="project" value="UniProtKB-KW"/>
</dbReference>
<accession>A0A2N9GQL4</accession>
<evidence type="ECO:0000256" key="2">
    <source>
        <dbReference type="ARBA" id="ARBA00022692"/>
    </source>
</evidence>
<dbReference type="Pfam" id="PF25019">
    <property type="entry name" value="LRR_R13L1-DRL21"/>
    <property type="match status" value="1"/>
</dbReference>
<dbReference type="PANTHER" id="PTHR47186:SF13">
    <property type="entry name" value="DISEASE RESISTANCE PROTEIN RGA3"/>
    <property type="match status" value="1"/>
</dbReference>
<feature type="domain" description="Disease resistance N-terminal" evidence="9">
    <location>
        <begin position="13"/>
        <end position="64"/>
    </location>
</feature>
<feature type="transmembrane region" description="Helical" evidence="8">
    <location>
        <begin position="541"/>
        <end position="560"/>
    </location>
</feature>
<dbReference type="PANTHER" id="PTHR47186">
    <property type="entry name" value="LEUCINE-RICH REPEAT-CONTAINING PROTEIN 57"/>
    <property type="match status" value="1"/>
</dbReference>
<keyword evidence="3" id="KW-0677">Repeat</keyword>
<evidence type="ECO:0000256" key="1">
    <source>
        <dbReference type="ARBA" id="ARBA00004370"/>
    </source>
</evidence>
<dbReference type="InterPro" id="IPR056789">
    <property type="entry name" value="LRR_R13L1-DRL21"/>
</dbReference>
<evidence type="ECO:0000313" key="11">
    <source>
        <dbReference type="EMBL" id="SPD04737.1"/>
    </source>
</evidence>
<evidence type="ECO:0000256" key="3">
    <source>
        <dbReference type="ARBA" id="ARBA00022737"/>
    </source>
</evidence>
<dbReference type="InterPro" id="IPR036259">
    <property type="entry name" value="MFS_trans_sf"/>
</dbReference>
<dbReference type="GO" id="GO:0016020">
    <property type="term" value="C:membrane"/>
    <property type="evidence" value="ECO:0007669"/>
    <property type="project" value="UniProtKB-SubCell"/>
</dbReference>
<dbReference type="Gene3D" id="1.20.1250.20">
    <property type="entry name" value="MFS general substrate transporter like domains"/>
    <property type="match status" value="1"/>
</dbReference>